<evidence type="ECO:0000313" key="3">
    <source>
        <dbReference type="RefSeq" id="XP_065675105.1"/>
    </source>
</evidence>
<dbReference type="GeneID" id="136091442"/>
<dbReference type="Gene3D" id="1.10.10.10">
    <property type="entry name" value="Winged helix-like DNA-binding domain superfamily/Winged helix DNA-binding domain"/>
    <property type="match status" value="1"/>
</dbReference>
<dbReference type="Pfam" id="PF07173">
    <property type="entry name" value="GRDP-like"/>
    <property type="match status" value="1"/>
</dbReference>
<dbReference type="RefSeq" id="XP_065675105.1">
    <property type="nucleotide sequence ID" value="XM_065819033.1"/>
</dbReference>
<dbReference type="Gene3D" id="3.30.420.10">
    <property type="entry name" value="Ribonuclease H-like superfamily/Ribonuclease H"/>
    <property type="match status" value="1"/>
</dbReference>
<feature type="domain" description="Transposase Tc1-like" evidence="1">
    <location>
        <begin position="733"/>
        <end position="801"/>
    </location>
</feature>
<dbReference type="Pfam" id="PF01498">
    <property type="entry name" value="HTH_Tnp_Tc3_2"/>
    <property type="match status" value="1"/>
</dbReference>
<organism evidence="2 3">
    <name type="scientific">Hydra vulgaris</name>
    <name type="common">Hydra</name>
    <name type="synonym">Hydra attenuata</name>
    <dbReference type="NCBI Taxonomy" id="6087"/>
    <lineage>
        <taxon>Eukaryota</taxon>
        <taxon>Metazoa</taxon>
        <taxon>Cnidaria</taxon>
        <taxon>Hydrozoa</taxon>
        <taxon>Hydroidolina</taxon>
        <taxon>Anthoathecata</taxon>
        <taxon>Aplanulata</taxon>
        <taxon>Hydridae</taxon>
        <taxon>Hydra</taxon>
    </lineage>
</organism>
<proteinExistence type="predicted"/>
<name>A0ABM4DKQ2_HYDVU</name>
<accession>A0ABM4DKQ2</accession>
<dbReference type="InterPro" id="IPR036388">
    <property type="entry name" value="WH-like_DNA-bd_sf"/>
</dbReference>
<dbReference type="InterPro" id="IPR002492">
    <property type="entry name" value="Transposase_Tc1-like"/>
</dbReference>
<evidence type="ECO:0000313" key="2">
    <source>
        <dbReference type="Proteomes" id="UP001652625"/>
    </source>
</evidence>
<evidence type="ECO:0000259" key="1">
    <source>
        <dbReference type="Pfam" id="PF01498"/>
    </source>
</evidence>
<keyword evidence="2" id="KW-1185">Reference proteome</keyword>
<dbReference type="PANTHER" id="PTHR34365:SF7">
    <property type="entry name" value="GLYCINE-RICH DOMAIN-CONTAINING PROTEIN 1"/>
    <property type="match status" value="1"/>
</dbReference>
<dbReference type="PANTHER" id="PTHR34365">
    <property type="entry name" value="ENOLASE (DUF1399)"/>
    <property type="match status" value="1"/>
</dbReference>
<dbReference type="InterPro" id="IPR009836">
    <property type="entry name" value="GRDP-like"/>
</dbReference>
<dbReference type="Proteomes" id="UP001652625">
    <property type="component" value="Chromosome 15"/>
</dbReference>
<protein>
    <submittedName>
        <fullName evidence="3">Uncharacterized protein LOC136091442 isoform X1</fullName>
    </submittedName>
</protein>
<dbReference type="InterPro" id="IPR036397">
    <property type="entry name" value="RNaseH_sf"/>
</dbReference>
<reference evidence="3" key="1">
    <citation type="submission" date="2025-08" db="UniProtKB">
        <authorList>
            <consortium name="RefSeq"/>
        </authorList>
    </citation>
    <scope>IDENTIFICATION</scope>
</reference>
<gene>
    <name evidence="3" type="primary">LOC136091442</name>
</gene>
<sequence length="876" mass="101225">MGNSHTKFLSSIDMVQTAQAEYDFLYLVDKYPALYFENVLRNAVYRYENYWLPLVAKYDLVVVAPLDIEWVWHAHVLNPVAYNEDCRNIVGKVIDRVPMFLALHTQNVSQKYWCNEYPNIPYEIDLFNSKPVLLSSEPFKCSYNIVAAAQRQRIFSYNVLLPHFRDAKFLSNAVKRYKIMITIKKNNPETYLVPCYDFGLIWHSHQQHGLLYQSKMSLIYGTFLFHDDSSLDFHLYKDEKEKTIYLWKKQSLKQYKVNGGMYRGEPLLPNLDDDIGFFSRSITNICAQYLTKENKYKQYHSLIKIWVSSCNILALSFSDIPTFNSYIHDVVVLNVVAKKNGCVIYEYSKCYSTTDGTINVVFCRGENAFQLDSNFSYEVFIYCTYPSINKVFSGIIIPRNTLTKHAHQDIFLKCPPNESLTCTIVTSMDNYLLKSKALFKTGGTYFVRKSKLGEAVKTLKLCLPTHDFYSGVFCEYCENELHPIGENLIKLKWKVVHSREPPLAVIELYDYSGYVIATSHTVNWFHLPSSKQLSESTKCFTYNPSFERAMLISGLKGDWALIKSNMFYDDTLRRKNLVMQLFILNENEPRLRIVESFNLVFKCSVANGTISVNIWSNEITLSEGLTDIPECLCIALSISVLCVLSHVNSNEIEKLHCLRNTRNMLRCAEIMGRAKHCGAEKRQLIIKLKQEGKTYKFIQETLSCSLMTIRNALKWKNVGETRGRKQKTTEHEDRLIKRAAVADPFLTSRHIKEDLNLGVSSRTVRRRLVQSKLVAISPRKVPFLKKRHVVARLHFAQTHADCPVSKWHNILWSDESKIVLFGSSGRRIYVRRPPNSAYKPQYTIKTITHGGAKLNVWGCFTYYGVGPIFKIDGLYL</sequence>